<dbReference type="PANTHER" id="PTHR42703:SF1">
    <property type="entry name" value="NA(+)_H(+) ANTIPORTER SUBUNIT D1"/>
    <property type="match status" value="1"/>
</dbReference>
<evidence type="ECO:0000256" key="2">
    <source>
        <dbReference type="ARBA" id="ARBA00005346"/>
    </source>
</evidence>
<evidence type="ECO:0000259" key="9">
    <source>
        <dbReference type="Pfam" id="PF00361"/>
    </source>
</evidence>
<dbReference type="STRING" id="1697053.AKN87_03935"/>
<accession>A0A0K1XCB9</accession>
<comment type="similarity">
    <text evidence="2">Belongs to the CPA3 antiporters (TC 2.A.63) subunit D family.</text>
</comment>
<protein>
    <submittedName>
        <fullName evidence="10">Cation:proton antiporter</fullName>
    </submittedName>
</protein>
<feature type="transmembrane region" description="Helical" evidence="8">
    <location>
        <begin position="233"/>
        <end position="257"/>
    </location>
</feature>
<evidence type="ECO:0000256" key="1">
    <source>
        <dbReference type="ARBA" id="ARBA00004651"/>
    </source>
</evidence>
<feature type="transmembrane region" description="Helical" evidence="8">
    <location>
        <begin position="131"/>
        <end position="149"/>
    </location>
</feature>
<feature type="transmembrane region" description="Helical" evidence="8">
    <location>
        <begin position="32"/>
        <end position="50"/>
    </location>
</feature>
<proteinExistence type="inferred from homology"/>
<feature type="transmembrane region" description="Helical" evidence="8">
    <location>
        <begin position="277"/>
        <end position="296"/>
    </location>
</feature>
<feature type="transmembrane region" description="Helical" evidence="8">
    <location>
        <begin position="373"/>
        <end position="391"/>
    </location>
</feature>
<feature type="transmembrane region" description="Helical" evidence="8">
    <location>
        <begin position="411"/>
        <end position="430"/>
    </location>
</feature>
<feature type="transmembrane region" description="Helical" evidence="8">
    <location>
        <begin position="107"/>
        <end position="125"/>
    </location>
</feature>
<dbReference type="GO" id="GO:0042773">
    <property type="term" value="P:ATP synthesis coupled electron transport"/>
    <property type="evidence" value="ECO:0007669"/>
    <property type="project" value="InterPro"/>
</dbReference>
<dbReference type="NCBIfam" id="NF009309">
    <property type="entry name" value="PRK12666.1"/>
    <property type="match status" value="1"/>
</dbReference>
<dbReference type="EMBL" id="CP012365">
    <property type="protein sequence ID" value="AKX58833.1"/>
    <property type="molecule type" value="Genomic_DNA"/>
</dbReference>
<evidence type="ECO:0000256" key="8">
    <source>
        <dbReference type="SAM" id="Phobius"/>
    </source>
</evidence>
<dbReference type="Proteomes" id="UP000063953">
    <property type="component" value="Chromosome"/>
</dbReference>
<keyword evidence="11" id="KW-1185">Reference proteome</keyword>
<sequence>MMHTLVVPVILPLFTGAALMLLGRLQQRAARLISLLATLAMLPVAIYLLIQAGSGEIQHYALGNWSAPFGIILLLDRLSAVMVLLTAVLAAITLLYALRGDDQKGEYFHPLFQFQLAGIYGAFLTGDLFNLFVFFEILLIASYALLLHGRSKEQVQSATHYVILNLIGSSLFLIAAGVFYGIAGTLNMVDLAQAVAVAEGDKRYLLNAAGLLLFIVFGLKAAFLPLHFWLPKAYASATASVAALFAIMTKVGLYAILRFSTLVFGAQAAQSQGLGLDAFWVLGLLTLLVGAIGAFSALRLNTLIAYLVLLSVGTILAGFAMASVEVIAATLFYLIHSTLVSAGLFLLAGLIISQRGEKADLLQRGPLMDNARTLGLMFFVGAISIAGLPPFSGFVGKVLLLSATPFKQALWLWPVLLVGGLLAVIALSRAGSQLFWRSNVAAVKVQQVDRVAQLVALLALSASLVLVVCADPMTEYLTLTAQQLVEGNYRVVLEGVTP</sequence>
<keyword evidence="6 8" id="KW-0472">Membrane</keyword>
<keyword evidence="5 8" id="KW-1133">Transmembrane helix</keyword>
<organism evidence="10 11">
    <name type="scientific">Thiopseudomonas alkaliphila</name>
    <dbReference type="NCBI Taxonomy" id="1697053"/>
    <lineage>
        <taxon>Bacteria</taxon>
        <taxon>Pseudomonadati</taxon>
        <taxon>Pseudomonadota</taxon>
        <taxon>Gammaproteobacteria</taxon>
        <taxon>Pseudomonadales</taxon>
        <taxon>Pseudomonadaceae</taxon>
        <taxon>Thiopseudomonas</taxon>
    </lineage>
</organism>
<feature type="transmembrane region" description="Helical" evidence="8">
    <location>
        <begin position="6"/>
        <end position="25"/>
    </location>
</feature>
<evidence type="ECO:0000313" key="10">
    <source>
        <dbReference type="EMBL" id="AKX58833.1"/>
    </source>
</evidence>
<keyword evidence="3" id="KW-1003">Cell membrane</keyword>
<evidence type="ECO:0000256" key="7">
    <source>
        <dbReference type="RuleBase" id="RU000320"/>
    </source>
</evidence>
<dbReference type="RefSeq" id="WP_053099742.1">
    <property type="nucleotide sequence ID" value="NZ_CP012365.1"/>
</dbReference>
<feature type="transmembrane region" description="Helical" evidence="8">
    <location>
        <begin position="161"/>
        <end position="184"/>
    </location>
</feature>
<dbReference type="PATRIC" id="fig|1698449.3.peg.393"/>
<dbReference type="GO" id="GO:0005886">
    <property type="term" value="C:plasma membrane"/>
    <property type="evidence" value="ECO:0007669"/>
    <property type="project" value="UniProtKB-SubCell"/>
</dbReference>
<keyword evidence="4 7" id="KW-0812">Transmembrane</keyword>
<dbReference type="PRINTS" id="PR01437">
    <property type="entry name" value="NUOXDRDTASE4"/>
</dbReference>
<dbReference type="InterPro" id="IPR001750">
    <property type="entry name" value="ND/Mrp_TM"/>
</dbReference>
<feature type="transmembrane region" description="Helical" evidence="8">
    <location>
        <begin position="70"/>
        <end position="95"/>
    </location>
</feature>
<feature type="transmembrane region" description="Helical" evidence="8">
    <location>
        <begin position="451"/>
        <end position="470"/>
    </location>
</feature>
<dbReference type="AlphaFoldDB" id="A0A0K1XCB9"/>
<name>A0A0K1XCB9_9GAMM</name>
<feature type="transmembrane region" description="Helical" evidence="8">
    <location>
        <begin position="204"/>
        <end position="226"/>
    </location>
</feature>
<dbReference type="Pfam" id="PF00361">
    <property type="entry name" value="Proton_antipo_M"/>
    <property type="match status" value="1"/>
</dbReference>
<gene>
    <name evidence="10" type="ORF">AKN88_01960</name>
</gene>
<feature type="transmembrane region" description="Helical" evidence="8">
    <location>
        <begin position="303"/>
        <end position="324"/>
    </location>
</feature>
<feature type="domain" description="NADH:quinone oxidoreductase/Mrp antiporter transmembrane" evidence="9">
    <location>
        <begin position="126"/>
        <end position="417"/>
    </location>
</feature>
<comment type="subcellular location">
    <subcellularLocation>
        <location evidence="1">Cell membrane</location>
        <topology evidence="1">Multi-pass membrane protein</topology>
    </subcellularLocation>
    <subcellularLocation>
        <location evidence="7">Membrane</location>
        <topology evidence="7">Multi-pass membrane protein</topology>
    </subcellularLocation>
</comment>
<evidence type="ECO:0000256" key="5">
    <source>
        <dbReference type="ARBA" id="ARBA00022989"/>
    </source>
</evidence>
<dbReference type="InterPro" id="IPR003918">
    <property type="entry name" value="NADH_UbQ_OxRdtase"/>
</dbReference>
<dbReference type="InterPro" id="IPR050586">
    <property type="entry name" value="CPA3_Na-H_Antiporter_D"/>
</dbReference>
<evidence type="ECO:0000256" key="3">
    <source>
        <dbReference type="ARBA" id="ARBA00022475"/>
    </source>
</evidence>
<evidence type="ECO:0000313" key="11">
    <source>
        <dbReference type="Proteomes" id="UP000063953"/>
    </source>
</evidence>
<feature type="transmembrane region" description="Helical" evidence="8">
    <location>
        <begin position="330"/>
        <end position="352"/>
    </location>
</feature>
<reference evidence="10 11" key="1">
    <citation type="journal article" date="2015" name="Genome Announc.">
        <title>Genome Sequences of Oblitimonas alkaliphila gen. nov. sp. nov. (Proposed), a Novel Bacterium of the Pseudomonadaceae Family.</title>
        <authorList>
            <person name="Lauer A.C."/>
            <person name="Nicholson A.C."/>
            <person name="Humrighouse B.W."/>
            <person name="Emery B."/>
            <person name="Drobish A."/>
            <person name="Juieng P."/>
            <person name="Loparev V."/>
            <person name="McQuiston J.R."/>
        </authorList>
    </citation>
    <scope>NUCLEOTIDE SEQUENCE [LARGE SCALE GENOMIC DNA]</scope>
    <source>
        <strain evidence="10 11">E5571</strain>
    </source>
</reference>
<evidence type="ECO:0000256" key="6">
    <source>
        <dbReference type="ARBA" id="ARBA00023136"/>
    </source>
</evidence>
<dbReference type="GO" id="GO:0008137">
    <property type="term" value="F:NADH dehydrogenase (ubiquinone) activity"/>
    <property type="evidence" value="ECO:0007669"/>
    <property type="project" value="InterPro"/>
</dbReference>
<evidence type="ECO:0000256" key="4">
    <source>
        <dbReference type="ARBA" id="ARBA00022692"/>
    </source>
</evidence>
<dbReference type="PANTHER" id="PTHR42703">
    <property type="entry name" value="NADH DEHYDROGENASE"/>
    <property type="match status" value="1"/>
</dbReference>